<dbReference type="Proteomes" id="UP000640333">
    <property type="component" value="Unassembled WGS sequence"/>
</dbReference>
<dbReference type="NCBIfam" id="TIGR00252">
    <property type="entry name" value="YraN family protein"/>
    <property type="match status" value="1"/>
</dbReference>
<dbReference type="SUPFAM" id="SSF52980">
    <property type="entry name" value="Restriction endonuclease-like"/>
    <property type="match status" value="1"/>
</dbReference>
<comment type="similarity">
    <text evidence="1 2">Belongs to the UPF0102 family.</text>
</comment>
<dbReference type="InterPro" id="IPR011335">
    <property type="entry name" value="Restrct_endonuc-II-like"/>
</dbReference>
<dbReference type="PANTHER" id="PTHR34039:SF1">
    <property type="entry name" value="UPF0102 PROTEIN YRAN"/>
    <property type="match status" value="1"/>
</dbReference>
<dbReference type="PANTHER" id="PTHR34039">
    <property type="entry name" value="UPF0102 PROTEIN YRAN"/>
    <property type="match status" value="1"/>
</dbReference>
<dbReference type="AlphaFoldDB" id="A0A8J7K9B6"/>
<dbReference type="Pfam" id="PF02021">
    <property type="entry name" value="UPF0102"/>
    <property type="match status" value="1"/>
</dbReference>
<organism evidence="3 4">
    <name type="scientific">Pontibacterium sinense</name>
    <dbReference type="NCBI Taxonomy" id="2781979"/>
    <lineage>
        <taxon>Bacteria</taxon>
        <taxon>Pseudomonadati</taxon>
        <taxon>Pseudomonadota</taxon>
        <taxon>Gammaproteobacteria</taxon>
        <taxon>Oceanospirillales</taxon>
        <taxon>Oceanospirillaceae</taxon>
        <taxon>Pontibacterium</taxon>
    </lineage>
</organism>
<dbReference type="HAMAP" id="MF_00048">
    <property type="entry name" value="UPF0102"/>
    <property type="match status" value="1"/>
</dbReference>
<dbReference type="NCBIfam" id="NF009150">
    <property type="entry name" value="PRK12497.1-3"/>
    <property type="match status" value="1"/>
</dbReference>
<dbReference type="GO" id="GO:0003676">
    <property type="term" value="F:nucleic acid binding"/>
    <property type="evidence" value="ECO:0007669"/>
    <property type="project" value="InterPro"/>
</dbReference>
<dbReference type="InterPro" id="IPR003509">
    <property type="entry name" value="UPF0102_YraN-like"/>
</dbReference>
<sequence>MDRNKLGKDAERSARKHLERSGLTTLTTNYNCRAGEIDLIMQEQLTLIFVEVRLRQHKSFGSAAESVNTKKQKKIIQAARHFLLQNPQYAERECRFDVLAFDSTEALSTPLWYKDAFRL</sequence>
<evidence type="ECO:0000256" key="2">
    <source>
        <dbReference type="HAMAP-Rule" id="MF_00048"/>
    </source>
</evidence>
<dbReference type="InterPro" id="IPR011856">
    <property type="entry name" value="tRNA_endonuc-like_dom_sf"/>
</dbReference>
<accession>A0A8J7K9B6</accession>
<evidence type="ECO:0000313" key="4">
    <source>
        <dbReference type="Proteomes" id="UP000640333"/>
    </source>
</evidence>
<comment type="caution">
    <text evidence="3">The sequence shown here is derived from an EMBL/GenBank/DDBJ whole genome shotgun (WGS) entry which is preliminary data.</text>
</comment>
<gene>
    <name evidence="3" type="ORF">IOQ59_04690</name>
</gene>
<keyword evidence="4" id="KW-1185">Reference proteome</keyword>
<dbReference type="RefSeq" id="WP_193952102.1">
    <property type="nucleotide sequence ID" value="NZ_JADEYS010000003.1"/>
</dbReference>
<protein>
    <recommendedName>
        <fullName evidence="2">UPF0102 protein IOQ59_04690</fullName>
    </recommendedName>
</protein>
<evidence type="ECO:0000256" key="1">
    <source>
        <dbReference type="ARBA" id="ARBA00006738"/>
    </source>
</evidence>
<proteinExistence type="inferred from homology"/>
<dbReference type="Gene3D" id="3.40.1350.10">
    <property type="match status" value="1"/>
</dbReference>
<evidence type="ECO:0000313" key="3">
    <source>
        <dbReference type="EMBL" id="MBE9396556.1"/>
    </source>
</evidence>
<dbReference type="EMBL" id="JADEYS010000003">
    <property type="protein sequence ID" value="MBE9396556.1"/>
    <property type="molecule type" value="Genomic_DNA"/>
</dbReference>
<dbReference type="CDD" id="cd20736">
    <property type="entry name" value="PoNe_Nuclease"/>
    <property type="match status" value="1"/>
</dbReference>
<name>A0A8J7K9B6_9GAMM</name>
<reference evidence="3" key="1">
    <citation type="submission" date="2020-10" db="EMBL/GenBank/DDBJ databases">
        <title>Bacterium isolated from coastal waters sediment.</title>
        <authorList>
            <person name="Chen R.-J."/>
            <person name="Lu D.-C."/>
            <person name="Zhu K.-L."/>
            <person name="Du Z.-J."/>
        </authorList>
    </citation>
    <scope>NUCLEOTIDE SEQUENCE</scope>
    <source>
        <strain evidence="3">N1Y112</strain>
    </source>
</reference>